<evidence type="ECO:0000313" key="1">
    <source>
        <dbReference type="EMBL" id="KIK21759.1"/>
    </source>
</evidence>
<keyword evidence="2" id="KW-1185">Reference proteome</keyword>
<evidence type="ECO:0000313" key="2">
    <source>
        <dbReference type="Proteomes" id="UP000054018"/>
    </source>
</evidence>
<dbReference type="HOGENOM" id="CLU_2427897_0_0_1"/>
<protein>
    <submittedName>
        <fullName evidence="1">Uncharacterized protein</fullName>
    </submittedName>
</protein>
<dbReference type="Proteomes" id="UP000054018">
    <property type="component" value="Unassembled WGS sequence"/>
</dbReference>
<dbReference type="EMBL" id="KN833747">
    <property type="protein sequence ID" value="KIK21759.1"/>
    <property type="molecule type" value="Genomic_DNA"/>
</dbReference>
<proteinExistence type="predicted"/>
<organism evidence="1 2">
    <name type="scientific">Pisolithus microcarpus 441</name>
    <dbReference type="NCBI Taxonomy" id="765257"/>
    <lineage>
        <taxon>Eukaryota</taxon>
        <taxon>Fungi</taxon>
        <taxon>Dikarya</taxon>
        <taxon>Basidiomycota</taxon>
        <taxon>Agaricomycotina</taxon>
        <taxon>Agaricomycetes</taxon>
        <taxon>Agaricomycetidae</taxon>
        <taxon>Boletales</taxon>
        <taxon>Sclerodermatineae</taxon>
        <taxon>Pisolithaceae</taxon>
        <taxon>Pisolithus</taxon>
    </lineage>
</organism>
<reference evidence="1 2" key="1">
    <citation type="submission" date="2014-04" db="EMBL/GenBank/DDBJ databases">
        <authorList>
            <consortium name="DOE Joint Genome Institute"/>
            <person name="Kuo A."/>
            <person name="Kohler A."/>
            <person name="Costa M.D."/>
            <person name="Nagy L.G."/>
            <person name="Floudas D."/>
            <person name="Copeland A."/>
            <person name="Barry K.W."/>
            <person name="Cichocki N."/>
            <person name="Veneault-Fourrey C."/>
            <person name="LaButti K."/>
            <person name="Lindquist E.A."/>
            <person name="Lipzen A."/>
            <person name="Lundell T."/>
            <person name="Morin E."/>
            <person name="Murat C."/>
            <person name="Sun H."/>
            <person name="Tunlid A."/>
            <person name="Henrissat B."/>
            <person name="Grigoriev I.V."/>
            <person name="Hibbett D.S."/>
            <person name="Martin F."/>
            <person name="Nordberg H.P."/>
            <person name="Cantor M.N."/>
            <person name="Hua S.X."/>
        </authorList>
    </citation>
    <scope>NUCLEOTIDE SEQUENCE [LARGE SCALE GENOMIC DNA]</scope>
    <source>
        <strain evidence="1 2">441</strain>
    </source>
</reference>
<accession>A0A0C9Z6Q3</accession>
<reference evidence="2" key="2">
    <citation type="submission" date="2015-01" db="EMBL/GenBank/DDBJ databases">
        <title>Evolutionary Origins and Diversification of the Mycorrhizal Mutualists.</title>
        <authorList>
            <consortium name="DOE Joint Genome Institute"/>
            <consortium name="Mycorrhizal Genomics Consortium"/>
            <person name="Kohler A."/>
            <person name="Kuo A."/>
            <person name="Nagy L.G."/>
            <person name="Floudas D."/>
            <person name="Copeland A."/>
            <person name="Barry K.W."/>
            <person name="Cichocki N."/>
            <person name="Veneault-Fourrey C."/>
            <person name="LaButti K."/>
            <person name="Lindquist E.A."/>
            <person name="Lipzen A."/>
            <person name="Lundell T."/>
            <person name="Morin E."/>
            <person name="Murat C."/>
            <person name="Riley R."/>
            <person name="Ohm R."/>
            <person name="Sun H."/>
            <person name="Tunlid A."/>
            <person name="Henrissat B."/>
            <person name="Grigoriev I.V."/>
            <person name="Hibbett D.S."/>
            <person name="Martin F."/>
        </authorList>
    </citation>
    <scope>NUCLEOTIDE SEQUENCE [LARGE SCALE GENOMIC DNA]</scope>
    <source>
        <strain evidence="2">441</strain>
    </source>
</reference>
<sequence length="91" mass="9689">MTSVLLAFATYVRAEQCVACPHTVAGQVLTLGCESTVGEHETLCHYYADGDTGPYCAYHKVGEFAGYCDYDGGDSDCPVYVGKTLSNCNAC</sequence>
<dbReference type="AlphaFoldDB" id="A0A0C9Z6Q3"/>
<name>A0A0C9Z6Q3_9AGAM</name>
<gene>
    <name evidence="1" type="ORF">PISMIDRAFT_681034</name>
</gene>
<dbReference type="OrthoDB" id="10461301at2759"/>